<name>D8T9T3_SELML</name>
<keyword evidence="3" id="KW-0336">GPI-anchor</keyword>
<keyword evidence="6" id="KW-0449">Lipoprotein</keyword>
<dbReference type="EMBL" id="GL377698">
    <property type="protein sequence ID" value="EFJ06629.1"/>
    <property type="molecule type" value="Genomic_DNA"/>
</dbReference>
<feature type="compositionally biased region" description="Pro residues" evidence="7">
    <location>
        <begin position="341"/>
        <end position="370"/>
    </location>
</feature>
<feature type="non-terminal residue" evidence="9">
    <location>
        <position position="388"/>
    </location>
</feature>
<dbReference type="InterPro" id="IPR033254">
    <property type="entry name" value="Plant_FLA"/>
</dbReference>
<keyword evidence="3" id="KW-0325">Glycoprotein</keyword>
<reference evidence="9 10" key="1">
    <citation type="journal article" date="2011" name="Science">
        <title>The Selaginella genome identifies genetic changes associated with the evolution of vascular plants.</title>
        <authorList>
            <person name="Banks J.A."/>
            <person name="Nishiyama T."/>
            <person name="Hasebe M."/>
            <person name="Bowman J.L."/>
            <person name="Gribskov M."/>
            <person name="dePamphilis C."/>
            <person name="Albert V.A."/>
            <person name="Aono N."/>
            <person name="Aoyama T."/>
            <person name="Ambrose B.A."/>
            <person name="Ashton N.W."/>
            <person name="Axtell M.J."/>
            <person name="Barker E."/>
            <person name="Barker M.S."/>
            <person name="Bennetzen J.L."/>
            <person name="Bonawitz N.D."/>
            <person name="Chapple C."/>
            <person name="Cheng C."/>
            <person name="Correa L.G."/>
            <person name="Dacre M."/>
            <person name="DeBarry J."/>
            <person name="Dreyer I."/>
            <person name="Elias M."/>
            <person name="Engstrom E.M."/>
            <person name="Estelle M."/>
            <person name="Feng L."/>
            <person name="Finet C."/>
            <person name="Floyd S.K."/>
            <person name="Frommer W.B."/>
            <person name="Fujita T."/>
            <person name="Gramzow L."/>
            <person name="Gutensohn M."/>
            <person name="Harholt J."/>
            <person name="Hattori M."/>
            <person name="Heyl A."/>
            <person name="Hirai T."/>
            <person name="Hiwatashi Y."/>
            <person name="Ishikawa M."/>
            <person name="Iwata M."/>
            <person name="Karol K.G."/>
            <person name="Koehler B."/>
            <person name="Kolukisaoglu U."/>
            <person name="Kubo M."/>
            <person name="Kurata T."/>
            <person name="Lalonde S."/>
            <person name="Li K."/>
            <person name="Li Y."/>
            <person name="Litt A."/>
            <person name="Lyons E."/>
            <person name="Manning G."/>
            <person name="Maruyama T."/>
            <person name="Michael T.P."/>
            <person name="Mikami K."/>
            <person name="Miyazaki S."/>
            <person name="Morinaga S."/>
            <person name="Murata T."/>
            <person name="Mueller-Roeber B."/>
            <person name="Nelson D.R."/>
            <person name="Obara M."/>
            <person name="Oguri Y."/>
            <person name="Olmstead R.G."/>
            <person name="Onodera N."/>
            <person name="Petersen B.L."/>
            <person name="Pils B."/>
            <person name="Prigge M."/>
            <person name="Rensing S.A."/>
            <person name="Riano-Pachon D.M."/>
            <person name="Roberts A.W."/>
            <person name="Sato Y."/>
            <person name="Scheller H.V."/>
            <person name="Schulz B."/>
            <person name="Schulz C."/>
            <person name="Shakirov E.V."/>
            <person name="Shibagaki N."/>
            <person name="Shinohara N."/>
            <person name="Shippen D.E."/>
            <person name="Soerensen I."/>
            <person name="Sotooka R."/>
            <person name="Sugimoto N."/>
            <person name="Sugita M."/>
            <person name="Sumikawa N."/>
            <person name="Tanurdzic M."/>
            <person name="Theissen G."/>
            <person name="Ulvskov P."/>
            <person name="Wakazuki S."/>
            <person name="Weng J.K."/>
            <person name="Willats W.W."/>
            <person name="Wipf D."/>
            <person name="Wolf P.G."/>
            <person name="Yang L."/>
            <person name="Zimmer A.D."/>
            <person name="Zhu Q."/>
            <person name="Mitros T."/>
            <person name="Hellsten U."/>
            <person name="Loque D."/>
            <person name="Otillar R."/>
            <person name="Salamov A."/>
            <person name="Schmutz J."/>
            <person name="Shapiro H."/>
            <person name="Lindquist E."/>
            <person name="Lucas S."/>
            <person name="Rokhsar D."/>
            <person name="Grigoriev I.V."/>
        </authorList>
    </citation>
    <scope>NUCLEOTIDE SEQUENCE [LARGE SCALE GENOMIC DNA]</scope>
</reference>
<dbReference type="Proteomes" id="UP000001514">
    <property type="component" value="Unassembled WGS sequence"/>
</dbReference>
<dbReference type="PANTHER" id="PTHR32382:SF0">
    <property type="entry name" value="FASCICLIN-LIKE ARABINOGALACTAN PROTEIN 4"/>
    <property type="match status" value="1"/>
</dbReference>
<dbReference type="Gramene" id="EFJ06629">
    <property type="protein sequence ID" value="EFJ06629"/>
    <property type="gene ID" value="SELMODRAFT_45227"/>
</dbReference>
<keyword evidence="10" id="KW-1185">Reference proteome</keyword>
<dbReference type="GO" id="GO:0098552">
    <property type="term" value="C:side of membrane"/>
    <property type="evidence" value="ECO:0007669"/>
    <property type="project" value="UniProtKB-KW"/>
</dbReference>
<evidence type="ECO:0000256" key="7">
    <source>
        <dbReference type="SAM" id="MobiDB-lite"/>
    </source>
</evidence>
<proteinExistence type="predicted"/>
<dbReference type="AlphaFoldDB" id="D8T9T3"/>
<dbReference type="GO" id="GO:0005886">
    <property type="term" value="C:plasma membrane"/>
    <property type="evidence" value="ECO:0000318"/>
    <property type="project" value="GO_Central"/>
</dbReference>
<dbReference type="OMA" id="TCHAHNI"/>
<protein>
    <recommendedName>
        <fullName evidence="8">FAS1 domain-containing protein</fullName>
    </recommendedName>
</protein>
<dbReference type="FunCoup" id="D8T9T3">
    <property type="interactions" value="606"/>
</dbReference>
<feature type="domain" description="FAS1" evidence="8">
    <location>
        <begin position="186"/>
        <end position="328"/>
    </location>
</feature>
<feature type="non-terminal residue" evidence="9">
    <location>
        <position position="1"/>
    </location>
</feature>
<comment type="subcellular location">
    <subcellularLocation>
        <location evidence="1">Cell membrane</location>
        <topology evidence="1">Lipid-anchor</topology>
        <topology evidence="1">GPI-anchor</topology>
    </subcellularLocation>
</comment>
<dbReference type="InterPro" id="IPR036378">
    <property type="entry name" value="FAS1_dom_sf"/>
</dbReference>
<dbReference type="PANTHER" id="PTHR32382">
    <property type="entry name" value="FASCICLIN-LIKE ARABINOGALACTAN PROTEIN"/>
    <property type="match status" value="1"/>
</dbReference>
<evidence type="ECO:0000256" key="2">
    <source>
        <dbReference type="ARBA" id="ARBA00022475"/>
    </source>
</evidence>
<dbReference type="SMART" id="SM00554">
    <property type="entry name" value="FAS1"/>
    <property type="match status" value="2"/>
</dbReference>
<dbReference type="Pfam" id="PF02469">
    <property type="entry name" value="Fasciclin"/>
    <property type="match status" value="2"/>
</dbReference>
<evidence type="ECO:0000256" key="4">
    <source>
        <dbReference type="ARBA" id="ARBA00022729"/>
    </source>
</evidence>
<dbReference type="eggNOG" id="ENOG502RZZR">
    <property type="taxonomic scope" value="Eukaryota"/>
</dbReference>
<feature type="domain" description="FAS1" evidence="8">
    <location>
        <begin position="17"/>
        <end position="155"/>
    </location>
</feature>
<organism evidence="10">
    <name type="scientific">Selaginella moellendorffii</name>
    <name type="common">Spikemoss</name>
    <dbReference type="NCBI Taxonomy" id="88036"/>
    <lineage>
        <taxon>Eukaryota</taxon>
        <taxon>Viridiplantae</taxon>
        <taxon>Streptophyta</taxon>
        <taxon>Embryophyta</taxon>
        <taxon>Tracheophyta</taxon>
        <taxon>Lycopodiopsida</taxon>
        <taxon>Selaginellales</taxon>
        <taxon>Selaginellaceae</taxon>
        <taxon>Selaginella</taxon>
    </lineage>
</organism>
<evidence type="ECO:0000259" key="8">
    <source>
        <dbReference type="PROSITE" id="PS50213"/>
    </source>
</evidence>
<accession>D8T9T3</accession>
<gene>
    <name evidence="9" type="ORF">SELMODRAFT_45227</name>
</gene>
<evidence type="ECO:0000313" key="9">
    <source>
        <dbReference type="EMBL" id="EFJ06629.1"/>
    </source>
</evidence>
<dbReference type="Gene3D" id="2.30.180.10">
    <property type="entry name" value="FAS1 domain"/>
    <property type="match status" value="2"/>
</dbReference>
<dbReference type="HOGENOM" id="CLU_036139_3_0_1"/>
<evidence type="ECO:0000313" key="10">
    <source>
        <dbReference type="Proteomes" id="UP000001514"/>
    </source>
</evidence>
<evidence type="ECO:0000256" key="6">
    <source>
        <dbReference type="ARBA" id="ARBA00023288"/>
    </source>
</evidence>
<evidence type="ECO:0000256" key="1">
    <source>
        <dbReference type="ARBA" id="ARBA00004609"/>
    </source>
</evidence>
<feature type="region of interest" description="Disordered" evidence="7">
    <location>
        <begin position="340"/>
        <end position="388"/>
    </location>
</feature>
<dbReference type="InParanoid" id="D8T9T3"/>
<dbReference type="PROSITE" id="PS50213">
    <property type="entry name" value="FAS1"/>
    <property type="match status" value="2"/>
</dbReference>
<evidence type="ECO:0000256" key="5">
    <source>
        <dbReference type="ARBA" id="ARBA00023136"/>
    </source>
</evidence>
<feature type="compositionally biased region" description="Pro residues" evidence="7">
    <location>
        <begin position="377"/>
        <end position="388"/>
    </location>
</feature>
<sequence length="388" mass="40499">ILASTLAAHSTAQLTATTNPTSVLQNRPDFSTFSKLLTDTGVISEINQRSSLTLLVPHNSAMDAVLNRSSPSSTPLPLPVVADVLRYHCLLQYLDVPQIKSMTNELGMLVTSLYQTTGRAAGQNGFVNVSVSSDGQIHAGLPFAATSLATVRTNITQFPYNISYMQIDQALVPEDLGRPQAAASSILNLTNTLQRSGKFTTFLNLMQSTGFTAALATLPAFSLFVPTDEAFQGLPNGTMAALSPSQASSLMAYHTLPAYTSSGSLQRQNSLVQTVASNGDNQKFLIQVAPSGGNSGGVSLSTGVDTADVVSTIYDQPPTAAYSVNRVLLPKEIFEHAAAPSPSPLVAPLPPPTQVPPSSSPLPSPSPSPAPTEASFPPLPSSSPSPAP</sequence>
<keyword evidence="4" id="KW-0732">Signal</keyword>
<dbReference type="SUPFAM" id="SSF82153">
    <property type="entry name" value="FAS1 domain"/>
    <property type="match status" value="2"/>
</dbReference>
<keyword evidence="2" id="KW-1003">Cell membrane</keyword>
<dbReference type="InterPro" id="IPR000782">
    <property type="entry name" value="FAS1_domain"/>
</dbReference>
<evidence type="ECO:0000256" key="3">
    <source>
        <dbReference type="ARBA" id="ARBA00022622"/>
    </source>
</evidence>
<dbReference type="KEGG" id="smo:SELMODRAFT_45227"/>
<keyword evidence="5" id="KW-0472">Membrane</keyword>